<dbReference type="PANTHER" id="PTHR35532:SF5">
    <property type="entry name" value="CARBOHYDRATE-BINDING DOMAIN-CONTAINING PROTEIN"/>
    <property type="match status" value="1"/>
</dbReference>
<dbReference type="EMBL" id="WELG01000001">
    <property type="protein sequence ID" value="KAB7530041.1"/>
    <property type="molecule type" value="Genomic_DNA"/>
</dbReference>
<evidence type="ECO:0000259" key="1">
    <source>
        <dbReference type="Pfam" id="PF06452"/>
    </source>
</evidence>
<evidence type="ECO:0000313" key="3">
    <source>
        <dbReference type="Proteomes" id="UP000429785"/>
    </source>
</evidence>
<dbReference type="InterPro" id="IPR010502">
    <property type="entry name" value="Carb-bd_dom_fam9"/>
</dbReference>
<name>A0A6I1E259_9FLAO</name>
<sequence>MTNTVSKRNFFAILALLGIFSAIGQKSKENKKYPPCDITEIPRYTAQKIKSPITLDGKPDEEVWQKAKKSGNFKDLIYGNETIHETKAAVVWDEEYLYVAYWVTEPDVTATLTERDSPIYQNNDVELFVAGEDAYYEFEINSFGTIYEVFFVWEDAYLSQGYDKVPNLGPNEEKKRDFKGVGYRHPRGNRYGFWNWDLQGLKTAVHVDGTINKSDDRDRGWTVELALPWSSLDILTKNSDKTTPPKHGDEWRMDFSRFNQYKEAEPAVDSGGWAWSSHGVWDSHVPECFTFIQFSETYVEAP</sequence>
<dbReference type="GO" id="GO:0004553">
    <property type="term" value="F:hydrolase activity, hydrolyzing O-glycosyl compounds"/>
    <property type="evidence" value="ECO:0007669"/>
    <property type="project" value="InterPro"/>
</dbReference>
<dbReference type="Gene3D" id="2.60.40.1190">
    <property type="match status" value="1"/>
</dbReference>
<comment type="caution">
    <text evidence="2">The sequence shown here is derived from an EMBL/GenBank/DDBJ whole genome shotgun (WGS) entry which is preliminary data.</text>
</comment>
<dbReference type="GO" id="GO:0016052">
    <property type="term" value="P:carbohydrate catabolic process"/>
    <property type="evidence" value="ECO:0007669"/>
    <property type="project" value="InterPro"/>
</dbReference>
<dbReference type="PANTHER" id="PTHR35532">
    <property type="entry name" value="SIMILAR TO POLYHYDROXYALKANOATE DEPOLYMERASE"/>
    <property type="match status" value="1"/>
</dbReference>
<gene>
    <name evidence="2" type="ORF">F8C76_00520</name>
</gene>
<dbReference type="OrthoDB" id="9786766at2"/>
<evidence type="ECO:0000313" key="2">
    <source>
        <dbReference type="EMBL" id="KAB7530041.1"/>
    </source>
</evidence>
<organism evidence="2 3">
    <name type="scientific">Flagellimonas olearia</name>
    <dbReference type="NCBI Taxonomy" id="552546"/>
    <lineage>
        <taxon>Bacteria</taxon>
        <taxon>Pseudomonadati</taxon>
        <taxon>Bacteroidota</taxon>
        <taxon>Flavobacteriia</taxon>
        <taxon>Flavobacteriales</taxon>
        <taxon>Flavobacteriaceae</taxon>
        <taxon>Flagellimonas</taxon>
    </lineage>
</organism>
<dbReference type="Proteomes" id="UP000429785">
    <property type="component" value="Unassembled WGS sequence"/>
</dbReference>
<dbReference type="Pfam" id="PF06452">
    <property type="entry name" value="CBM9_1"/>
    <property type="match status" value="1"/>
</dbReference>
<accession>A0A6I1E259</accession>
<dbReference type="GO" id="GO:0030246">
    <property type="term" value="F:carbohydrate binding"/>
    <property type="evidence" value="ECO:0007669"/>
    <property type="project" value="InterPro"/>
</dbReference>
<protein>
    <submittedName>
        <fullName evidence="2">Polyhydroxyalkanoate depolymerase</fullName>
    </submittedName>
</protein>
<feature type="domain" description="Carbohydrate-binding" evidence="1">
    <location>
        <begin position="56"/>
        <end position="134"/>
    </location>
</feature>
<dbReference type="SUPFAM" id="SSF49344">
    <property type="entry name" value="CBD9-like"/>
    <property type="match status" value="1"/>
</dbReference>
<dbReference type="CDD" id="cd09620">
    <property type="entry name" value="CBM9_like_3"/>
    <property type="match status" value="1"/>
</dbReference>
<proteinExistence type="predicted"/>
<dbReference type="AlphaFoldDB" id="A0A6I1E259"/>
<reference evidence="2 3" key="1">
    <citation type="submission" date="2019-10" db="EMBL/GenBank/DDBJ databases">
        <title>Muricauda olearia CL-SS4 JCM15563 genome.</title>
        <authorList>
            <person name="Liu L."/>
        </authorList>
    </citation>
    <scope>NUCLEOTIDE SEQUENCE [LARGE SCALE GENOMIC DNA]</scope>
    <source>
        <strain evidence="2 3">CL-SS4</strain>
    </source>
</reference>